<accession>A0AAV9K275</accession>
<comment type="caution">
    <text evidence="1">The sequence shown here is derived from an EMBL/GenBank/DDBJ whole genome shotgun (WGS) entry which is preliminary data.</text>
</comment>
<organism evidence="1 2">
    <name type="scientific">Solanum pinnatisectum</name>
    <name type="common">tansyleaf nightshade</name>
    <dbReference type="NCBI Taxonomy" id="50273"/>
    <lineage>
        <taxon>Eukaryota</taxon>
        <taxon>Viridiplantae</taxon>
        <taxon>Streptophyta</taxon>
        <taxon>Embryophyta</taxon>
        <taxon>Tracheophyta</taxon>
        <taxon>Spermatophyta</taxon>
        <taxon>Magnoliopsida</taxon>
        <taxon>eudicotyledons</taxon>
        <taxon>Gunneridae</taxon>
        <taxon>Pentapetalae</taxon>
        <taxon>asterids</taxon>
        <taxon>lamiids</taxon>
        <taxon>Solanales</taxon>
        <taxon>Solanaceae</taxon>
        <taxon>Solanoideae</taxon>
        <taxon>Solaneae</taxon>
        <taxon>Solanum</taxon>
    </lineage>
</organism>
<gene>
    <name evidence="1" type="ORF">R3W88_033030</name>
</gene>
<dbReference type="AlphaFoldDB" id="A0AAV9K275"/>
<protein>
    <submittedName>
        <fullName evidence="1">Uncharacterized protein</fullName>
    </submittedName>
</protein>
<evidence type="ECO:0000313" key="2">
    <source>
        <dbReference type="Proteomes" id="UP001311915"/>
    </source>
</evidence>
<keyword evidence="2" id="KW-1185">Reference proteome</keyword>
<dbReference type="EMBL" id="JAWPEI010000015">
    <property type="protein sequence ID" value="KAK4707429.1"/>
    <property type="molecule type" value="Genomic_DNA"/>
</dbReference>
<name>A0AAV9K275_9SOLN</name>
<reference evidence="1 2" key="1">
    <citation type="submission" date="2023-10" db="EMBL/GenBank/DDBJ databases">
        <title>Genome-Wide Identification Analysis in wild type Solanum Pinnatisectum Reveals Some Genes Defensing Phytophthora Infestans.</title>
        <authorList>
            <person name="Sun C."/>
        </authorList>
    </citation>
    <scope>NUCLEOTIDE SEQUENCE [LARGE SCALE GENOMIC DNA]</scope>
    <source>
        <strain evidence="1">LQN</strain>
        <tissue evidence="1">Leaf</tissue>
    </source>
</reference>
<sequence length="132" mass="16542">MWLRRKMKCAWPLKHEAKIREIYLRKCSRRLSDLFWYSRKHDKRPLWIHEDIWKNLNEYWASPEFYKKYTVEKEAQTYDKNLRRRKKKRKGRKTGEREEKIGIFIPKNCRLQWNNVKSMSPIMMETIWTDCS</sequence>
<evidence type="ECO:0000313" key="1">
    <source>
        <dbReference type="EMBL" id="KAK4707429.1"/>
    </source>
</evidence>
<dbReference type="Proteomes" id="UP001311915">
    <property type="component" value="Unassembled WGS sequence"/>
</dbReference>
<proteinExistence type="predicted"/>